<dbReference type="AlphaFoldDB" id="A0A6A7BJV4"/>
<feature type="compositionally biased region" description="Basic and acidic residues" evidence="1">
    <location>
        <begin position="1131"/>
        <end position="1140"/>
    </location>
</feature>
<gene>
    <name evidence="2" type="ORF">T440DRAFT_443147</name>
</gene>
<feature type="compositionally biased region" description="Polar residues" evidence="1">
    <location>
        <begin position="895"/>
        <end position="905"/>
    </location>
</feature>
<dbReference type="OrthoDB" id="3793287at2759"/>
<proteinExistence type="predicted"/>
<evidence type="ECO:0000313" key="3">
    <source>
        <dbReference type="Proteomes" id="UP000799423"/>
    </source>
</evidence>
<feature type="compositionally biased region" description="Polar residues" evidence="1">
    <location>
        <begin position="828"/>
        <end position="849"/>
    </location>
</feature>
<feature type="compositionally biased region" description="Basic and acidic residues" evidence="1">
    <location>
        <begin position="873"/>
        <end position="888"/>
    </location>
</feature>
<name>A0A6A7BJV4_9PLEO</name>
<evidence type="ECO:0008006" key="4">
    <source>
        <dbReference type="Google" id="ProtNLM"/>
    </source>
</evidence>
<sequence>MIANEMSAIPLGHPAIPAEVSIDDLVAIVTVHDPEAVKANRNSVYHKTQLLSQRPGRITRGSIEGCHVFLHKIGNQACYSMGRADSLNGEGELRKRDVYLTDKQAAIQHLLPVRASNAWRIHNECRVEAIVNGVLIQCSSACGREDTERLPCAIYLRQGIVNRVTIGGLQVDVWLLKTAREAYLTEIEPIQSIKNSFAHRTEPWAQRDLFLLREQVSTNTHRVLHRFTGERLTAKVFRDVPNPWKSRADEFEKFGKDKVDASIVRYLAMVSIDNMPAVITDTRDGLVPYAAMQSEIPKMHPGHRFLIAAKLQRRLLSALDFLHFHGTTHGNVTPESVLIRLVDRKISAVLLVGYAAATSVPFGTEMSRPAMLEDGRAAMEIVEACCNIWQLRNKPTRDAESDVMLIKKIAAAQDELNVMKRVVNDYLARGGDKYADKNRRILLLVEQKAYDLKTIQNCREHNAKRVAIADCQQSDIDNLAKDWAQTQPPFGIGEMTWMHLSLGHPYFDNLTNELRYNRWESTPREICTQFRTLAGPIEEPWQSLPVSKLLSFEQRDGQFAGDRILMWIASCCEFFPEWRTVLESECSRCLPQYGQLINADDLLKLRVELYSHGVLLSSIDNTFEKLLAPAKESLRIVHCKALYSIMLHVPSRMFNLTQLHRLASPQRFAACVQEPNTRCDTFIEVRGEPSLQGCYASVALLPYFARQLGLSLPEPPEVVKATPMYDPADFSQVPAGRIVLARTGLIAFASMIRDGNQCVFHAPRIPNTVDVLPEATFLATYFGNMKIIPDLSERKCRYTRPAHWSKFKTAEEQEIAADLRQRRIATPNRLSTQRSGNLQDQGHVSQNRYVTPGQLPSVGADESRLAQLLKEREFRRAEAHPTTKRNPDVQDEELNSPSAKRTCTSNGPVAVTALQKKPELSETHVNMIVKRLADMADGNGADVVAVSPEPQVGADQTITEADLSIGDFDFPYSVQEGDFDLDADWKKVEEWVAQLTAEEAQEKDPDQDSPIAEGQMTIFRIAAPSAEDSDATVAESIDSEVLKKHRAATKAVSAKEKSTLARAWMPITPTHTRPADTTIASIAQVPSTPLFSSPIPLVSDWLSGIRDRRGTNVPDPSLVSRGSDATVAKANADKEETPSR</sequence>
<feature type="region of interest" description="Disordered" evidence="1">
    <location>
        <begin position="825"/>
        <end position="857"/>
    </location>
</feature>
<keyword evidence="3" id="KW-1185">Reference proteome</keyword>
<accession>A0A6A7BJV4</accession>
<evidence type="ECO:0000313" key="2">
    <source>
        <dbReference type="EMBL" id="KAF2854388.1"/>
    </source>
</evidence>
<dbReference type="EMBL" id="MU006293">
    <property type="protein sequence ID" value="KAF2854388.1"/>
    <property type="molecule type" value="Genomic_DNA"/>
</dbReference>
<feature type="region of interest" description="Disordered" evidence="1">
    <location>
        <begin position="1106"/>
        <end position="1140"/>
    </location>
</feature>
<organism evidence="2 3">
    <name type="scientific">Plenodomus tracheiphilus IPT5</name>
    <dbReference type="NCBI Taxonomy" id="1408161"/>
    <lineage>
        <taxon>Eukaryota</taxon>
        <taxon>Fungi</taxon>
        <taxon>Dikarya</taxon>
        <taxon>Ascomycota</taxon>
        <taxon>Pezizomycotina</taxon>
        <taxon>Dothideomycetes</taxon>
        <taxon>Pleosporomycetidae</taxon>
        <taxon>Pleosporales</taxon>
        <taxon>Pleosporineae</taxon>
        <taxon>Leptosphaeriaceae</taxon>
        <taxon>Plenodomus</taxon>
    </lineage>
</organism>
<evidence type="ECO:0000256" key="1">
    <source>
        <dbReference type="SAM" id="MobiDB-lite"/>
    </source>
</evidence>
<dbReference type="Proteomes" id="UP000799423">
    <property type="component" value="Unassembled WGS sequence"/>
</dbReference>
<reference evidence="2" key="1">
    <citation type="submission" date="2020-01" db="EMBL/GenBank/DDBJ databases">
        <authorList>
            <consortium name="DOE Joint Genome Institute"/>
            <person name="Haridas S."/>
            <person name="Albert R."/>
            <person name="Binder M."/>
            <person name="Bloem J."/>
            <person name="Labutti K."/>
            <person name="Salamov A."/>
            <person name="Andreopoulos B."/>
            <person name="Baker S.E."/>
            <person name="Barry K."/>
            <person name="Bills G."/>
            <person name="Bluhm B.H."/>
            <person name="Cannon C."/>
            <person name="Castanera R."/>
            <person name="Culley D.E."/>
            <person name="Daum C."/>
            <person name="Ezra D."/>
            <person name="Gonzalez J.B."/>
            <person name="Henrissat B."/>
            <person name="Kuo A."/>
            <person name="Liang C."/>
            <person name="Lipzen A."/>
            <person name="Lutzoni F."/>
            <person name="Magnuson J."/>
            <person name="Mondo S."/>
            <person name="Nolan M."/>
            <person name="Ohm R."/>
            <person name="Pangilinan J."/>
            <person name="Park H.-J."/>
            <person name="Ramirez L."/>
            <person name="Alfaro M."/>
            <person name="Sun H."/>
            <person name="Tritt A."/>
            <person name="Yoshinaga Y."/>
            <person name="Zwiers L.-H."/>
            <person name="Turgeon B.G."/>
            <person name="Goodwin S.B."/>
            <person name="Spatafora J.W."/>
            <person name="Crous P.W."/>
            <person name="Grigoriev I.V."/>
        </authorList>
    </citation>
    <scope>NUCLEOTIDE SEQUENCE</scope>
    <source>
        <strain evidence="2">IPT5</strain>
    </source>
</reference>
<protein>
    <recommendedName>
        <fullName evidence="4">Protein kinase domain-containing protein</fullName>
    </recommendedName>
</protein>
<feature type="region of interest" description="Disordered" evidence="1">
    <location>
        <begin position="873"/>
        <end position="905"/>
    </location>
</feature>